<feature type="transmembrane region" description="Helical" evidence="6">
    <location>
        <begin position="464"/>
        <end position="485"/>
    </location>
</feature>
<organism evidence="8 9">
    <name type="scientific">Polystyrenella longa</name>
    <dbReference type="NCBI Taxonomy" id="2528007"/>
    <lineage>
        <taxon>Bacteria</taxon>
        <taxon>Pseudomonadati</taxon>
        <taxon>Planctomycetota</taxon>
        <taxon>Planctomycetia</taxon>
        <taxon>Planctomycetales</taxon>
        <taxon>Planctomycetaceae</taxon>
        <taxon>Polystyrenella</taxon>
    </lineage>
</organism>
<evidence type="ECO:0000256" key="6">
    <source>
        <dbReference type="SAM" id="Phobius"/>
    </source>
</evidence>
<feature type="transmembrane region" description="Helical" evidence="6">
    <location>
        <begin position="422"/>
        <end position="452"/>
    </location>
</feature>
<reference evidence="8 9" key="1">
    <citation type="submission" date="2019-02" db="EMBL/GenBank/DDBJ databases">
        <title>Deep-cultivation of Planctomycetes and their phenomic and genomic characterization uncovers novel biology.</title>
        <authorList>
            <person name="Wiegand S."/>
            <person name="Jogler M."/>
            <person name="Boedeker C."/>
            <person name="Pinto D."/>
            <person name="Vollmers J."/>
            <person name="Rivas-Marin E."/>
            <person name="Kohn T."/>
            <person name="Peeters S.H."/>
            <person name="Heuer A."/>
            <person name="Rast P."/>
            <person name="Oberbeckmann S."/>
            <person name="Bunk B."/>
            <person name="Jeske O."/>
            <person name="Meyerdierks A."/>
            <person name="Storesund J.E."/>
            <person name="Kallscheuer N."/>
            <person name="Luecker S."/>
            <person name="Lage O.M."/>
            <person name="Pohl T."/>
            <person name="Merkel B.J."/>
            <person name="Hornburger P."/>
            <person name="Mueller R.-W."/>
            <person name="Bruemmer F."/>
            <person name="Labrenz M."/>
            <person name="Spormann A.M."/>
            <person name="Op den Camp H."/>
            <person name="Overmann J."/>
            <person name="Amann R."/>
            <person name="Jetten M.S.M."/>
            <person name="Mascher T."/>
            <person name="Medema M.H."/>
            <person name="Devos D.P."/>
            <person name="Kaster A.-K."/>
            <person name="Ovreas L."/>
            <person name="Rohde M."/>
            <person name="Galperin M.Y."/>
            <person name="Jogler C."/>
        </authorList>
    </citation>
    <scope>NUCLEOTIDE SEQUENCE [LARGE SCALE GENOMIC DNA]</scope>
    <source>
        <strain evidence="8 9">Pla110</strain>
    </source>
</reference>
<feature type="transmembrane region" description="Helical" evidence="6">
    <location>
        <begin position="286"/>
        <end position="307"/>
    </location>
</feature>
<feature type="transmembrane region" description="Helical" evidence="6">
    <location>
        <begin position="152"/>
        <end position="179"/>
    </location>
</feature>
<sequence length="487" mass="52804">MNSMLIETSLPNLMSNSFFLAATEGHTAPHVPAWVTGFFALVLVAMVLALAFEEKIHAKKSIIVGTFAGFCLITETIISYFLGEKLVPFGKIVLPNGHEIDLPVYIPAIDWGVITIILGASLFVEVTSKSGVFSWMAIKLTKTSGGDPWRLLIFYGMLTVGFSAVLNNVTAMIIIGSLTTVSLKKLNRNDLLLGFLLTEGLLTNVGGLLTLISSVPNIIVGKIAGISFVTFFLTASPYVLVATAATLLLARWKFKIHSLATDEEKQSASELIRSFDENEGVSSNRFFWFSVAVLSAFIFTLAGQSALPWDLDKLGMGFIALFFAGFMLLAYKNQVDKFYAGMDWDLLAFFAALFVLINVMEHALVLDLIGKGIAMVLLAPPQIASAVLLACSALASSVTDNIPLAAVLAKILDSMNTDSESPYWWCVIFGSNLGGNFTPIGSASTVVAMTIIHRQKLDLTFVGFIKQSFPFAVMQVILAIIYVLLFL</sequence>
<evidence type="ECO:0000256" key="5">
    <source>
        <dbReference type="ARBA" id="ARBA00023136"/>
    </source>
</evidence>
<keyword evidence="2" id="KW-0813">Transport</keyword>
<keyword evidence="9" id="KW-1185">Reference proteome</keyword>
<proteinExistence type="predicted"/>
<feature type="transmembrane region" description="Helical" evidence="6">
    <location>
        <begin position="62"/>
        <end position="82"/>
    </location>
</feature>
<feature type="domain" description="Citrate transporter-like" evidence="7">
    <location>
        <begin position="100"/>
        <end position="430"/>
    </location>
</feature>
<dbReference type="EMBL" id="CP036281">
    <property type="protein sequence ID" value="QDU80566.1"/>
    <property type="molecule type" value="Genomic_DNA"/>
</dbReference>
<dbReference type="InterPro" id="IPR004680">
    <property type="entry name" value="Cit_transptr-like_dom"/>
</dbReference>
<dbReference type="PANTHER" id="PTHR43568:SF1">
    <property type="entry name" value="P PROTEIN"/>
    <property type="match status" value="1"/>
</dbReference>
<feature type="transmembrane region" description="Helical" evidence="6">
    <location>
        <begin position="191"/>
        <end position="212"/>
    </location>
</feature>
<comment type="subcellular location">
    <subcellularLocation>
        <location evidence="1">Membrane</location>
        <topology evidence="1">Multi-pass membrane protein</topology>
    </subcellularLocation>
</comment>
<feature type="transmembrane region" description="Helical" evidence="6">
    <location>
        <begin position="314"/>
        <end position="331"/>
    </location>
</feature>
<evidence type="ECO:0000256" key="1">
    <source>
        <dbReference type="ARBA" id="ARBA00004141"/>
    </source>
</evidence>
<dbReference type="OrthoDB" id="9765532at2"/>
<feature type="transmembrane region" description="Helical" evidence="6">
    <location>
        <begin position="102"/>
        <end position="124"/>
    </location>
</feature>
<dbReference type="AlphaFoldDB" id="A0A518CMV5"/>
<evidence type="ECO:0000259" key="7">
    <source>
        <dbReference type="Pfam" id="PF03600"/>
    </source>
</evidence>
<dbReference type="GO" id="GO:0055085">
    <property type="term" value="P:transmembrane transport"/>
    <property type="evidence" value="ECO:0007669"/>
    <property type="project" value="InterPro"/>
</dbReference>
<evidence type="ECO:0000313" key="8">
    <source>
        <dbReference type="EMBL" id="QDU80566.1"/>
    </source>
</evidence>
<feature type="transmembrane region" description="Helical" evidence="6">
    <location>
        <begin position="31"/>
        <end position="50"/>
    </location>
</feature>
<evidence type="ECO:0000256" key="2">
    <source>
        <dbReference type="ARBA" id="ARBA00022448"/>
    </source>
</evidence>
<feature type="transmembrane region" description="Helical" evidence="6">
    <location>
        <begin position="224"/>
        <end position="250"/>
    </location>
</feature>
<accession>A0A518CMV5</accession>
<keyword evidence="5 6" id="KW-0472">Membrane</keyword>
<feature type="transmembrane region" description="Helical" evidence="6">
    <location>
        <begin position="346"/>
        <end position="366"/>
    </location>
</feature>
<dbReference type="Pfam" id="PF03600">
    <property type="entry name" value="CitMHS"/>
    <property type="match status" value="1"/>
</dbReference>
<keyword evidence="4 6" id="KW-1133">Transmembrane helix</keyword>
<dbReference type="Proteomes" id="UP000317178">
    <property type="component" value="Chromosome"/>
</dbReference>
<evidence type="ECO:0000256" key="3">
    <source>
        <dbReference type="ARBA" id="ARBA00022692"/>
    </source>
</evidence>
<keyword evidence="3 6" id="KW-0812">Transmembrane</keyword>
<dbReference type="InterPro" id="IPR051475">
    <property type="entry name" value="Diverse_Ion_Transporter"/>
</dbReference>
<protein>
    <submittedName>
        <fullName evidence="8">Citrate transporter</fullName>
    </submittedName>
</protein>
<gene>
    <name evidence="8" type="ORF">Pla110_22970</name>
</gene>
<evidence type="ECO:0000313" key="9">
    <source>
        <dbReference type="Proteomes" id="UP000317178"/>
    </source>
</evidence>
<name>A0A518CMV5_9PLAN</name>
<dbReference type="PANTHER" id="PTHR43568">
    <property type="entry name" value="P PROTEIN"/>
    <property type="match status" value="1"/>
</dbReference>
<evidence type="ECO:0000256" key="4">
    <source>
        <dbReference type="ARBA" id="ARBA00022989"/>
    </source>
</evidence>
<dbReference type="KEGG" id="plon:Pla110_22970"/>
<dbReference type="GO" id="GO:0016020">
    <property type="term" value="C:membrane"/>
    <property type="evidence" value="ECO:0007669"/>
    <property type="project" value="UniProtKB-SubCell"/>
</dbReference>